<dbReference type="InterPro" id="IPR001647">
    <property type="entry name" value="HTH_TetR"/>
</dbReference>
<dbReference type="Pfam" id="PF16925">
    <property type="entry name" value="TetR_C_13"/>
    <property type="match status" value="1"/>
</dbReference>
<feature type="domain" description="Tetracyclin repressor-like C-terminal" evidence="5">
    <location>
        <begin position="75"/>
        <end position="157"/>
    </location>
</feature>
<dbReference type="Pfam" id="PF00440">
    <property type="entry name" value="TetR_N"/>
    <property type="match status" value="1"/>
</dbReference>
<keyword evidence="3" id="KW-0804">Transcription</keyword>
<dbReference type="Proteomes" id="UP001498469">
    <property type="component" value="Unassembled WGS sequence"/>
</dbReference>
<evidence type="ECO:0000256" key="2">
    <source>
        <dbReference type="ARBA" id="ARBA00023125"/>
    </source>
</evidence>
<evidence type="ECO:0000256" key="3">
    <source>
        <dbReference type="ARBA" id="ARBA00023163"/>
    </source>
</evidence>
<dbReference type="PANTHER" id="PTHR47506:SF1">
    <property type="entry name" value="HTH-TYPE TRANSCRIPTIONAL REGULATOR YJDC"/>
    <property type="match status" value="1"/>
</dbReference>
<dbReference type="InterPro" id="IPR011075">
    <property type="entry name" value="TetR_C"/>
</dbReference>
<protein>
    <submittedName>
        <fullName evidence="6">TetR/AcrR family transcriptional regulator</fullName>
    </submittedName>
</protein>
<evidence type="ECO:0000256" key="1">
    <source>
        <dbReference type="ARBA" id="ARBA00023015"/>
    </source>
</evidence>
<evidence type="ECO:0000313" key="7">
    <source>
        <dbReference type="Proteomes" id="UP001498469"/>
    </source>
</evidence>
<dbReference type="EMBL" id="JAZHFS010000046">
    <property type="protein sequence ID" value="MEF2115271.1"/>
    <property type="molecule type" value="Genomic_DNA"/>
</dbReference>
<name>A0ABU7UV30_9CLOT</name>
<gene>
    <name evidence="6" type="ORF">SJI18_23620</name>
</gene>
<accession>A0ABU7UV30</accession>
<evidence type="ECO:0000259" key="5">
    <source>
        <dbReference type="Pfam" id="PF16925"/>
    </source>
</evidence>
<feature type="domain" description="HTH tetR-type" evidence="4">
    <location>
        <begin position="3"/>
        <end position="43"/>
    </location>
</feature>
<dbReference type="PANTHER" id="PTHR47506">
    <property type="entry name" value="TRANSCRIPTIONAL REGULATORY PROTEIN"/>
    <property type="match status" value="1"/>
</dbReference>
<keyword evidence="7" id="KW-1185">Reference proteome</keyword>
<keyword evidence="1" id="KW-0805">Transcription regulation</keyword>
<comment type="caution">
    <text evidence="6">The sequence shown here is derived from an EMBL/GenBank/DDBJ whole genome shotgun (WGS) entry which is preliminary data.</text>
</comment>
<evidence type="ECO:0000259" key="4">
    <source>
        <dbReference type="Pfam" id="PF00440"/>
    </source>
</evidence>
<sequence length="182" mass="20465">MLLFWEQGFESTSLSQLRETMGNISASSFYSTFKSKEALFEEVIEMYMDTFGQVTFCLKDSSLEPKQAIEQALRQSAKMQTDGAHPLGCFLVLSATTCSVENAHIRDMLSKQRKLTRDWLTACIQNAVEKGQLKETTDVAMLTTVFQSFLFGISTQARDGVKFDTINNAVTQIMKVWDSLAL</sequence>
<reference evidence="6 7" key="1">
    <citation type="submission" date="2023-11" db="EMBL/GenBank/DDBJ databases">
        <title>Draft genome sequence of a psychrophilic Clostridium strain from permafrost water brine.</title>
        <authorList>
            <person name="Shcherbakova V.A."/>
            <person name="Trubitsyn V.E."/>
            <person name="Zakharyuk A.G."/>
        </authorList>
    </citation>
    <scope>NUCLEOTIDE SEQUENCE [LARGE SCALE GENOMIC DNA]</scope>
    <source>
        <strain evidence="6 7">14F</strain>
    </source>
</reference>
<proteinExistence type="predicted"/>
<organism evidence="6 7">
    <name type="scientific">Clostridium frigoriphilum</name>
    <dbReference type="NCBI Taxonomy" id="443253"/>
    <lineage>
        <taxon>Bacteria</taxon>
        <taxon>Bacillati</taxon>
        <taxon>Bacillota</taxon>
        <taxon>Clostridia</taxon>
        <taxon>Eubacteriales</taxon>
        <taxon>Clostridiaceae</taxon>
        <taxon>Clostridium</taxon>
    </lineage>
</organism>
<evidence type="ECO:0000313" key="6">
    <source>
        <dbReference type="EMBL" id="MEF2115271.1"/>
    </source>
</evidence>
<keyword evidence="2" id="KW-0238">DNA-binding</keyword>
<dbReference type="RefSeq" id="WP_216254320.1">
    <property type="nucleotide sequence ID" value="NZ_JAZHFS010000046.1"/>
</dbReference>